<dbReference type="SUPFAM" id="SSF51316">
    <property type="entry name" value="Mss4-like"/>
    <property type="match status" value="1"/>
</dbReference>
<name>R8B309_9GAMM</name>
<dbReference type="Pfam" id="PF04828">
    <property type="entry name" value="GFA"/>
    <property type="match status" value="1"/>
</dbReference>
<dbReference type="Gene3D" id="3.90.1590.10">
    <property type="entry name" value="glutathione-dependent formaldehyde- activating enzyme (gfa)"/>
    <property type="match status" value="1"/>
</dbReference>
<feature type="domain" description="CENP-V/GFA" evidence="4">
    <location>
        <begin position="3"/>
        <end position="43"/>
    </location>
</feature>
<proteinExistence type="inferred from homology"/>
<sequence length="78" mass="8634">MKQTGRCLCGGIQYEINAPLGDVLNCHCSMCRKLHASVFRINQPRMADAPVWPPFRSAIYGFVWSSTAPAIWLIIGAP</sequence>
<evidence type="ECO:0000313" key="6">
    <source>
        <dbReference type="Proteomes" id="UP000016540"/>
    </source>
</evidence>
<dbReference type="GO" id="GO:0016846">
    <property type="term" value="F:carbon-sulfur lyase activity"/>
    <property type="evidence" value="ECO:0007669"/>
    <property type="project" value="InterPro"/>
</dbReference>
<dbReference type="STRING" id="1318628.MARLIPOL_09174"/>
<keyword evidence="6" id="KW-1185">Reference proteome</keyword>
<dbReference type="InterPro" id="IPR006913">
    <property type="entry name" value="CENP-V/GFA"/>
</dbReference>
<gene>
    <name evidence="5" type="ORF">MARLIPOL_09174</name>
</gene>
<dbReference type="AlphaFoldDB" id="R8B309"/>
<dbReference type="EMBL" id="ASAD01000010">
    <property type="protein sequence ID" value="EON92914.1"/>
    <property type="molecule type" value="Genomic_DNA"/>
</dbReference>
<comment type="caution">
    <text evidence="5">The sequence shown here is derived from an EMBL/GenBank/DDBJ whole genome shotgun (WGS) entry which is preliminary data.</text>
</comment>
<accession>R8B309</accession>
<dbReference type="InterPro" id="IPR011057">
    <property type="entry name" value="Mss4-like_sf"/>
</dbReference>
<dbReference type="HOGENOM" id="CLU_2617851_0_0_6"/>
<organism evidence="5 6">
    <name type="scientific">Marinobacter lipolyticus SM19</name>
    <dbReference type="NCBI Taxonomy" id="1318628"/>
    <lineage>
        <taxon>Bacteria</taxon>
        <taxon>Pseudomonadati</taxon>
        <taxon>Pseudomonadota</taxon>
        <taxon>Gammaproteobacteria</taxon>
        <taxon>Pseudomonadales</taxon>
        <taxon>Marinobacteraceae</taxon>
        <taxon>Marinobacter</taxon>
    </lineage>
</organism>
<evidence type="ECO:0000313" key="5">
    <source>
        <dbReference type="EMBL" id="EON92914.1"/>
    </source>
</evidence>
<keyword evidence="3" id="KW-0862">Zinc</keyword>
<comment type="similarity">
    <text evidence="1">Belongs to the Gfa family.</text>
</comment>
<reference evidence="5 6" key="1">
    <citation type="journal article" date="2013" name="Genome Announc.">
        <title>Draft Genome Sequence of the Moderately Halophilic Bacterium Marinobacter lipolyticus Strain SM19.</title>
        <authorList>
            <person name="Papke R.T."/>
            <person name="de la Haba R.R."/>
            <person name="Infante-Dominguez C."/>
            <person name="Perez D."/>
            <person name="Sanchez-Porro C."/>
            <person name="Lapierre P."/>
            <person name="Ventosa A."/>
        </authorList>
    </citation>
    <scope>NUCLEOTIDE SEQUENCE [LARGE SCALE GENOMIC DNA]</scope>
    <source>
        <strain evidence="5 6">SM19</strain>
    </source>
</reference>
<evidence type="ECO:0000256" key="1">
    <source>
        <dbReference type="ARBA" id="ARBA00005495"/>
    </source>
</evidence>
<dbReference type="Proteomes" id="UP000016540">
    <property type="component" value="Unassembled WGS sequence"/>
</dbReference>
<keyword evidence="2" id="KW-0479">Metal-binding</keyword>
<protein>
    <submittedName>
        <fullName evidence="5">Glutathione-dependent formaldehyde-activating protein</fullName>
    </submittedName>
</protein>
<evidence type="ECO:0000256" key="3">
    <source>
        <dbReference type="ARBA" id="ARBA00022833"/>
    </source>
</evidence>
<evidence type="ECO:0000259" key="4">
    <source>
        <dbReference type="Pfam" id="PF04828"/>
    </source>
</evidence>
<evidence type="ECO:0000256" key="2">
    <source>
        <dbReference type="ARBA" id="ARBA00022723"/>
    </source>
</evidence>
<dbReference type="GO" id="GO:0046872">
    <property type="term" value="F:metal ion binding"/>
    <property type="evidence" value="ECO:0007669"/>
    <property type="project" value="UniProtKB-KW"/>
</dbReference>